<organism evidence="1 2">
    <name type="scientific">Aspergillus fijiensis CBS 313.89</name>
    <dbReference type="NCBI Taxonomy" id="1448319"/>
    <lineage>
        <taxon>Eukaryota</taxon>
        <taxon>Fungi</taxon>
        <taxon>Dikarya</taxon>
        <taxon>Ascomycota</taxon>
        <taxon>Pezizomycotina</taxon>
        <taxon>Eurotiomycetes</taxon>
        <taxon>Eurotiomycetidae</taxon>
        <taxon>Eurotiales</taxon>
        <taxon>Aspergillaceae</taxon>
        <taxon>Aspergillus</taxon>
    </lineage>
</organism>
<protein>
    <submittedName>
        <fullName evidence="1">Uncharacterized protein</fullName>
    </submittedName>
</protein>
<dbReference type="RefSeq" id="XP_040803224.1">
    <property type="nucleotide sequence ID" value="XM_040950508.1"/>
</dbReference>
<keyword evidence="2" id="KW-1185">Reference proteome</keyword>
<evidence type="ECO:0000313" key="1">
    <source>
        <dbReference type="EMBL" id="RAK79214.1"/>
    </source>
</evidence>
<dbReference type="GeneID" id="63867843"/>
<dbReference type="VEuPathDB" id="FungiDB:BO72DRAFT_54496"/>
<dbReference type="EMBL" id="KZ824634">
    <property type="protein sequence ID" value="RAK79214.1"/>
    <property type="molecule type" value="Genomic_DNA"/>
</dbReference>
<gene>
    <name evidence="1" type="ORF">BO72DRAFT_54496</name>
</gene>
<proteinExistence type="predicted"/>
<sequence length="76" mass="8424">MLVNYGFWESSLWSGGYLDLVPVGQRYLIDAGSGCSTGNLWRVCGLRSGDWSFFFFFLVVCKEGIWGEGGTEGKGR</sequence>
<dbReference type="AlphaFoldDB" id="A0A8G1RUP3"/>
<reference evidence="1 2" key="1">
    <citation type="submission" date="2018-02" db="EMBL/GenBank/DDBJ databases">
        <title>The genomes of Aspergillus section Nigri reveals drivers in fungal speciation.</title>
        <authorList>
            <consortium name="DOE Joint Genome Institute"/>
            <person name="Vesth T.C."/>
            <person name="Nybo J."/>
            <person name="Theobald S."/>
            <person name="Brandl J."/>
            <person name="Frisvad J.C."/>
            <person name="Nielsen K.F."/>
            <person name="Lyhne E.K."/>
            <person name="Kogle M.E."/>
            <person name="Kuo A."/>
            <person name="Riley R."/>
            <person name="Clum A."/>
            <person name="Nolan M."/>
            <person name="Lipzen A."/>
            <person name="Salamov A."/>
            <person name="Henrissat B."/>
            <person name="Wiebenga A."/>
            <person name="De vries R.P."/>
            <person name="Grigoriev I.V."/>
            <person name="Mortensen U.H."/>
            <person name="Andersen M.R."/>
            <person name="Baker S.E."/>
        </authorList>
    </citation>
    <scope>NUCLEOTIDE SEQUENCE [LARGE SCALE GENOMIC DNA]</scope>
    <source>
        <strain evidence="1 2">CBS 313.89</strain>
    </source>
</reference>
<accession>A0A8G1RUP3</accession>
<dbReference type="Proteomes" id="UP000249789">
    <property type="component" value="Unassembled WGS sequence"/>
</dbReference>
<evidence type="ECO:0000313" key="2">
    <source>
        <dbReference type="Proteomes" id="UP000249789"/>
    </source>
</evidence>
<name>A0A8G1RUP3_9EURO</name>